<dbReference type="RefSeq" id="WP_146458927.1">
    <property type="nucleotide sequence ID" value="NZ_SJPW01000004.1"/>
</dbReference>
<proteinExistence type="predicted"/>
<dbReference type="EMBL" id="SJPW01000004">
    <property type="protein sequence ID" value="TWU54770.1"/>
    <property type="molecule type" value="Genomic_DNA"/>
</dbReference>
<protein>
    <recommendedName>
        <fullName evidence="1">HTH luxR-type domain-containing protein</fullName>
    </recommendedName>
</protein>
<keyword evidence="3" id="KW-1185">Reference proteome</keyword>
<dbReference type="InterPro" id="IPR000792">
    <property type="entry name" value="Tscrpt_reg_LuxR_C"/>
</dbReference>
<evidence type="ECO:0000313" key="3">
    <source>
        <dbReference type="Proteomes" id="UP000318288"/>
    </source>
</evidence>
<dbReference type="SUPFAM" id="SSF46894">
    <property type="entry name" value="C-terminal effector domain of the bipartite response regulators"/>
    <property type="match status" value="1"/>
</dbReference>
<dbReference type="InterPro" id="IPR016032">
    <property type="entry name" value="Sig_transdc_resp-reg_C-effctor"/>
</dbReference>
<dbReference type="Proteomes" id="UP000318288">
    <property type="component" value="Unassembled WGS sequence"/>
</dbReference>
<organism evidence="2 3">
    <name type="scientific">Rubripirellula tenax</name>
    <dbReference type="NCBI Taxonomy" id="2528015"/>
    <lineage>
        <taxon>Bacteria</taxon>
        <taxon>Pseudomonadati</taxon>
        <taxon>Planctomycetota</taxon>
        <taxon>Planctomycetia</taxon>
        <taxon>Pirellulales</taxon>
        <taxon>Pirellulaceae</taxon>
        <taxon>Rubripirellula</taxon>
    </lineage>
</organism>
<evidence type="ECO:0000313" key="2">
    <source>
        <dbReference type="EMBL" id="TWU54770.1"/>
    </source>
</evidence>
<gene>
    <name evidence="2" type="ORF">Poly51_34890</name>
</gene>
<feature type="domain" description="HTH luxR-type" evidence="1">
    <location>
        <begin position="166"/>
        <end position="223"/>
    </location>
</feature>
<comment type="caution">
    <text evidence="2">The sequence shown here is derived from an EMBL/GenBank/DDBJ whole genome shotgun (WGS) entry which is preliminary data.</text>
</comment>
<name>A0A5C6F2K8_9BACT</name>
<dbReference type="GO" id="GO:0003677">
    <property type="term" value="F:DNA binding"/>
    <property type="evidence" value="ECO:0007669"/>
    <property type="project" value="InterPro"/>
</dbReference>
<dbReference type="GO" id="GO:0006355">
    <property type="term" value="P:regulation of DNA-templated transcription"/>
    <property type="evidence" value="ECO:0007669"/>
    <property type="project" value="InterPro"/>
</dbReference>
<dbReference type="OrthoDB" id="264244at2"/>
<dbReference type="InterPro" id="IPR036388">
    <property type="entry name" value="WH-like_DNA-bd_sf"/>
</dbReference>
<reference evidence="2 3" key="1">
    <citation type="submission" date="2019-02" db="EMBL/GenBank/DDBJ databases">
        <title>Deep-cultivation of Planctomycetes and their phenomic and genomic characterization uncovers novel biology.</title>
        <authorList>
            <person name="Wiegand S."/>
            <person name="Jogler M."/>
            <person name="Boedeker C."/>
            <person name="Pinto D."/>
            <person name="Vollmers J."/>
            <person name="Rivas-Marin E."/>
            <person name="Kohn T."/>
            <person name="Peeters S.H."/>
            <person name="Heuer A."/>
            <person name="Rast P."/>
            <person name="Oberbeckmann S."/>
            <person name="Bunk B."/>
            <person name="Jeske O."/>
            <person name="Meyerdierks A."/>
            <person name="Storesund J.E."/>
            <person name="Kallscheuer N."/>
            <person name="Luecker S."/>
            <person name="Lage O.M."/>
            <person name="Pohl T."/>
            <person name="Merkel B.J."/>
            <person name="Hornburger P."/>
            <person name="Mueller R.-W."/>
            <person name="Bruemmer F."/>
            <person name="Labrenz M."/>
            <person name="Spormann A.M."/>
            <person name="Op Den Camp H."/>
            <person name="Overmann J."/>
            <person name="Amann R."/>
            <person name="Jetten M.S.M."/>
            <person name="Mascher T."/>
            <person name="Medema M.H."/>
            <person name="Devos D.P."/>
            <person name="Kaster A.-K."/>
            <person name="Ovreas L."/>
            <person name="Rohde M."/>
            <person name="Galperin M.Y."/>
            <person name="Jogler C."/>
        </authorList>
    </citation>
    <scope>NUCLEOTIDE SEQUENCE [LARGE SCALE GENOMIC DNA]</scope>
    <source>
        <strain evidence="2 3">Poly51</strain>
    </source>
</reference>
<sequence>MQNQPPDVPIHYQSSFDEEKASILAAVFEWHHSEHSQPLGLDSFESMVAIKNLSRVITFENAAFRRYMLNEKSAVGSTLDSHFLPHLVKTSTDSDRLILDGVMNIEIEHLCRWENGRTVTMRTFKRRLDELKSPNYAIIVISRAKEFVGSTEAEKRKSLNEVLSVLLGMDETDRTICRGYVMGDSTKEIASRVGLTTKAVENRRHKIMDLMGVQKPIDIVKLMVRLEENGLIDDQF</sequence>
<evidence type="ECO:0000259" key="1">
    <source>
        <dbReference type="SMART" id="SM00421"/>
    </source>
</evidence>
<dbReference type="AlphaFoldDB" id="A0A5C6F2K8"/>
<dbReference type="SMART" id="SM00421">
    <property type="entry name" value="HTH_LUXR"/>
    <property type="match status" value="1"/>
</dbReference>
<dbReference type="Gene3D" id="1.10.10.10">
    <property type="entry name" value="Winged helix-like DNA-binding domain superfamily/Winged helix DNA-binding domain"/>
    <property type="match status" value="1"/>
</dbReference>
<accession>A0A5C6F2K8</accession>